<name>A0A7W9Q8H4_9ACTN</name>
<feature type="signal peptide" evidence="2">
    <location>
        <begin position="1"/>
        <end position="31"/>
    </location>
</feature>
<accession>A0A7W9Q8H4</accession>
<dbReference type="RefSeq" id="WP_184570294.1">
    <property type="nucleotide sequence ID" value="NZ_JACHJL010000003.1"/>
</dbReference>
<gene>
    <name evidence="3" type="ORF">FHS42_001694</name>
</gene>
<keyword evidence="2" id="KW-0732">Signal</keyword>
<evidence type="ECO:0008006" key="5">
    <source>
        <dbReference type="Google" id="ProtNLM"/>
    </source>
</evidence>
<proteinExistence type="predicted"/>
<evidence type="ECO:0000313" key="3">
    <source>
        <dbReference type="EMBL" id="MBB5934647.1"/>
    </source>
</evidence>
<dbReference type="EMBL" id="JACHJL010000003">
    <property type="protein sequence ID" value="MBB5934647.1"/>
    <property type="molecule type" value="Genomic_DNA"/>
</dbReference>
<organism evidence="3 4">
    <name type="scientific">Streptomyces zagrosensis</name>
    <dbReference type="NCBI Taxonomy" id="1042984"/>
    <lineage>
        <taxon>Bacteria</taxon>
        <taxon>Bacillati</taxon>
        <taxon>Actinomycetota</taxon>
        <taxon>Actinomycetes</taxon>
        <taxon>Kitasatosporales</taxon>
        <taxon>Streptomycetaceae</taxon>
        <taxon>Streptomyces</taxon>
    </lineage>
</organism>
<dbReference type="Proteomes" id="UP000588098">
    <property type="component" value="Unassembled WGS sequence"/>
</dbReference>
<evidence type="ECO:0000256" key="2">
    <source>
        <dbReference type="SAM" id="SignalP"/>
    </source>
</evidence>
<evidence type="ECO:0000313" key="4">
    <source>
        <dbReference type="Proteomes" id="UP000588098"/>
    </source>
</evidence>
<protein>
    <recommendedName>
        <fullName evidence="5">Secreted protein</fullName>
    </recommendedName>
</protein>
<feature type="region of interest" description="Disordered" evidence="1">
    <location>
        <begin position="53"/>
        <end position="96"/>
    </location>
</feature>
<reference evidence="3 4" key="1">
    <citation type="submission" date="2020-08" db="EMBL/GenBank/DDBJ databases">
        <title>Genomic Encyclopedia of Type Strains, Phase III (KMG-III): the genomes of soil and plant-associated and newly described type strains.</title>
        <authorList>
            <person name="Whitman W."/>
        </authorList>
    </citation>
    <scope>NUCLEOTIDE SEQUENCE [LARGE SCALE GENOMIC DNA]</scope>
    <source>
        <strain evidence="3 4">CECT 8305</strain>
    </source>
</reference>
<feature type="chain" id="PRO_5031406515" description="Secreted protein" evidence="2">
    <location>
        <begin position="32"/>
        <end position="130"/>
    </location>
</feature>
<comment type="caution">
    <text evidence="3">The sequence shown here is derived from an EMBL/GenBank/DDBJ whole genome shotgun (WGS) entry which is preliminary data.</text>
</comment>
<evidence type="ECO:0000256" key="1">
    <source>
        <dbReference type="SAM" id="MobiDB-lite"/>
    </source>
</evidence>
<dbReference type="AlphaFoldDB" id="A0A7W9Q8H4"/>
<feature type="compositionally biased region" description="Basic and acidic residues" evidence="1">
    <location>
        <begin position="53"/>
        <end position="64"/>
    </location>
</feature>
<sequence>MGRIWAARGALAAMVASTLLVVLLGAPTAQAAESVPSAPQSASAGVTVEAPKLCEEVSRQEELPARSSAGGRHGTTQSSPLKMRHGGSTPLATIDLPFDARGTGGPNCPSLGQRRQHSAVLPTMLQVFRC</sequence>
<keyword evidence="4" id="KW-1185">Reference proteome</keyword>